<dbReference type="EMBL" id="AZBU02000001">
    <property type="protein sequence ID" value="TMS35227.1"/>
    <property type="molecule type" value="Genomic_DNA"/>
</dbReference>
<organism evidence="2 3">
    <name type="scientific">Steinernema carpocapsae</name>
    <name type="common">Entomopathogenic nematode</name>
    <dbReference type="NCBI Taxonomy" id="34508"/>
    <lineage>
        <taxon>Eukaryota</taxon>
        <taxon>Metazoa</taxon>
        <taxon>Ecdysozoa</taxon>
        <taxon>Nematoda</taxon>
        <taxon>Chromadorea</taxon>
        <taxon>Rhabditida</taxon>
        <taxon>Tylenchina</taxon>
        <taxon>Panagrolaimomorpha</taxon>
        <taxon>Strongyloidoidea</taxon>
        <taxon>Steinernematidae</taxon>
        <taxon>Steinernema</taxon>
    </lineage>
</organism>
<dbReference type="Pfam" id="PF20175">
    <property type="entry name" value="Tra1_central"/>
    <property type="match status" value="1"/>
</dbReference>
<dbReference type="Gene3D" id="1.25.10.10">
    <property type="entry name" value="Leucine-rich Repeat Variant"/>
    <property type="match status" value="1"/>
</dbReference>
<feature type="compositionally biased region" description="Basic and acidic residues" evidence="1">
    <location>
        <begin position="404"/>
        <end position="414"/>
    </location>
</feature>
<dbReference type="PANTHER" id="PTHR11139:SF1">
    <property type="entry name" value="TRANSFORMATION_TRANSCRIPTION DOMAIN-ASSOCIATED PROTEIN"/>
    <property type="match status" value="1"/>
</dbReference>
<dbReference type="GO" id="GO:0035267">
    <property type="term" value="C:NuA4 histone acetyltransferase complex"/>
    <property type="evidence" value="ECO:0007669"/>
    <property type="project" value="TreeGrafter"/>
</dbReference>
<sequence length="554" mass="62644">MVRVLMQSIKLIAVGISHSHLTTEPPFSSERERSILSKLFVEGIRCLEVFTIAQVQNASPGVYQRVSSRSGVRARDEKEALDYFTNTFTMVNSDVFEAVFSIHVGFLFEKLLNNNALQFIVNGFLVHSNTSVVVGREVLKYLLKRLGDLSEVNDRSSMYLKVFKMVFSSVSGNNPSSTLENEKMLKTYLHRIVYESMQNALRAPDPTQYFLLLRSLFRSIGNGTHDLLYQSFLPLLPALLQQMCRIHSGQHRQSVRELFCELCLTVPVRLSSLLPYLPLLMDPLVYAFSGSTSLVQQGLRTLELCVDNLQPEYLYYYMAPVRSPLMQGIWRVIRQSLDVNCTTVALRITGKFGGLNRKMLLEAPHLDYSLYNPDDQNPFVTMKFRRSSEAVDDISKDGEEDESRDSQDDIEPPHATKGPITTEVDLHESVASALDHLKATMTGDVTQNIGVVLRTATNKPSSLALRQHAMYLCRGTLMMAIQTSKLRGIDFREAVVKLAKVCSTDENSQTWRTIPPFRCSNVKAREMYKNALTAIIMASAARDLYEEVIPFLYT</sequence>
<dbReference type="GO" id="GO:0006355">
    <property type="term" value="P:regulation of DNA-templated transcription"/>
    <property type="evidence" value="ECO:0007669"/>
    <property type="project" value="TreeGrafter"/>
</dbReference>
<dbReference type="InterPro" id="IPR046805">
    <property type="entry name" value="Tra1_ring"/>
</dbReference>
<proteinExistence type="predicted"/>
<gene>
    <name evidence="2" type="ORF">L596_002675</name>
</gene>
<keyword evidence="3" id="KW-1185">Reference proteome</keyword>
<reference evidence="2 3" key="1">
    <citation type="journal article" date="2015" name="Genome Biol.">
        <title>Comparative genomics of Steinernema reveals deeply conserved gene regulatory networks.</title>
        <authorList>
            <person name="Dillman A.R."/>
            <person name="Macchietto M."/>
            <person name="Porter C.F."/>
            <person name="Rogers A."/>
            <person name="Williams B."/>
            <person name="Antoshechkin I."/>
            <person name="Lee M.M."/>
            <person name="Goodwin Z."/>
            <person name="Lu X."/>
            <person name="Lewis E.E."/>
            <person name="Goodrich-Blair H."/>
            <person name="Stock S.P."/>
            <person name="Adams B.J."/>
            <person name="Sternberg P.W."/>
            <person name="Mortazavi A."/>
        </authorList>
    </citation>
    <scope>NUCLEOTIDE SEQUENCE [LARGE SCALE GENOMIC DNA]</scope>
    <source>
        <strain evidence="2 3">ALL</strain>
    </source>
</reference>
<protein>
    <recommendedName>
        <fullName evidence="4">FAT domain-containing protein</fullName>
    </recommendedName>
</protein>
<dbReference type="STRING" id="34508.A0A4U8UST7"/>
<comment type="caution">
    <text evidence="2">The sequence shown here is derived from an EMBL/GenBank/DDBJ whole genome shotgun (WGS) entry which is preliminary data.</text>
</comment>
<dbReference type="OrthoDB" id="5570127at2759"/>
<evidence type="ECO:0000313" key="2">
    <source>
        <dbReference type="EMBL" id="TMS35227.1"/>
    </source>
</evidence>
<dbReference type="InterPro" id="IPR046807">
    <property type="entry name" value="Tra1_central"/>
</dbReference>
<dbReference type="GO" id="GO:0000124">
    <property type="term" value="C:SAGA complex"/>
    <property type="evidence" value="ECO:0007669"/>
    <property type="project" value="TreeGrafter"/>
</dbReference>
<dbReference type="PANTHER" id="PTHR11139">
    <property type="entry name" value="ATAXIA TELANGIECTASIA MUTATED ATM -RELATED"/>
    <property type="match status" value="1"/>
</dbReference>
<dbReference type="InterPro" id="IPR050517">
    <property type="entry name" value="DDR_Repair_Kinase"/>
</dbReference>
<dbReference type="InterPro" id="IPR011989">
    <property type="entry name" value="ARM-like"/>
</dbReference>
<dbReference type="Pfam" id="PF20206">
    <property type="entry name" value="Tra1_ring"/>
    <property type="match status" value="1"/>
</dbReference>
<accession>A0A4U8UST7</accession>
<evidence type="ECO:0008006" key="4">
    <source>
        <dbReference type="Google" id="ProtNLM"/>
    </source>
</evidence>
<dbReference type="EMBL" id="CM016762">
    <property type="protein sequence ID" value="TMS35227.1"/>
    <property type="molecule type" value="Genomic_DNA"/>
</dbReference>
<dbReference type="Proteomes" id="UP000298663">
    <property type="component" value="Chromosome X"/>
</dbReference>
<dbReference type="GO" id="GO:0006281">
    <property type="term" value="P:DNA repair"/>
    <property type="evidence" value="ECO:0007669"/>
    <property type="project" value="TreeGrafter"/>
</dbReference>
<dbReference type="AlphaFoldDB" id="A0A4U8UST7"/>
<name>A0A4U8UST7_STECR</name>
<dbReference type="InterPro" id="IPR016024">
    <property type="entry name" value="ARM-type_fold"/>
</dbReference>
<reference evidence="2 3" key="2">
    <citation type="journal article" date="2019" name="G3 (Bethesda)">
        <title>Hybrid Assembly of the Genome of the Entomopathogenic Nematode Steinernema carpocapsae Identifies the X-Chromosome.</title>
        <authorList>
            <person name="Serra L."/>
            <person name="Macchietto M."/>
            <person name="Macias-Munoz A."/>
            <person name="McGill C.J."/>
            <person name="Rodriguez I.M."/>
            <person name="Rodriguez B."/>
            <person name="Murad R."/>
            <person name="Mortazavi A."/>
        </authorList>
    </citation>
    <scope>NUCLEOTIDE SEQUENCE [LARGE SCALE GENOMIC DNA]</scope>
    <source>
        <strain evidence="2 3">ALL</strain>
    </source>
</reference>
<evidence type="ECO:0000256" key="1">
    <source>
        <dbReference type="SAM" id="MobiDB-lite"/>
    </source>
</evidence>
<dbReference type="SUPFAM" id="SSF48371">
    <property type="entry name" value="ARM repeat"/>
    <property type="match status" value="1"/>
</dbReference>
<evidence type="ECO:0000313" key="3">
    <source>
        <dbReference type="Proteomes" id="UP000298663"/>
    </source>
</evidence>
<feature type="region of interest" description="Disordered" evidence="1">
    <location>
        <begin position="390"/>
        <end position="423"/>
    </location>
</feature>
<dbReference type="GO" id="GO:0005634">
    <property type="term" value="C:nucleus"/>
    <property type="evidence" value="ECO:0007669"/>
    <property type="project" value="TreeGrafter"/>
</dbReference>